<dbReference type="PROSITE" id="PS50846">
    <property type="entry name" value="HMA_2"/>
    <property type="match status" value="1"/>
</dbReference>
<dbReference type="CDD" id="cd00371">
    <property type="entry name" value="HMA"/>
    <property type="match status" value="1"/>
</dbReference>
<dbReference type="KEGG" id="amyt:AMYT_1108"/>
<sequence length="87" mass="9778">MKFFLILFIFAVSLFSKEVVIEVKQMHCPLCTSMVKKAIKNVEGVTKVKVKLQDKKAVINFDESKTNIATILEAIKTTSYVGEVVKP</sequence>
<gene>
    <name evidence="3" type="ORF">CP985_04510</name>
</gene>
<dbReference type="InterPro" id="IPR001802">
    <property type="entry name" value="MerP/CopZ"/>
</dbReference>
<evidence type="ECO:0000313" key="4">
    <source>
        <dbReference type="Proteomes" id="UP000290092"/>
    </source>
</evidence>
<reference evidence="3 4" key="1">
    <citation type="submission" date="2017-09" db="EMBL/GenBank/DDBJ databases">
        <title>Genomics of the genus Arcobacter.</title>
        <authorList>
            <person name="Perez-Cataluna A."/>
            <person name="Figueras M.J."/>
            <person name="Salas-Masso N."/>
        </authorList>
    </citation>
    <scope>NUCLEOTIDE SEQUENCE [LARGE SCALE GENOMIC DNA]</scope>
    <source>
        <strain evidence="3 4">CECT 7386</strain>
    </source>
</reference>
<keyword evidence="4" id="KW-1185">Reference proteome</keyword>
<dbReference type="Gene3D" id="3.30.70.100">
    <property type="match status" value="1"/>
</dbReference>
<evidence type="ECO:0000313" key="3">
    <source>
        <dbReference type="EMBL" id="RXK16248.1"/>
    </source>
</evidence>
<feature type="domain" description="HMA" evidence="2">
    <location>
        <begin position="17"/>
        <end position="83"/>
    </location>
</feature>
<dbReference type="InterPro" id="IPR036163">
    <property type="entry name" value="HMA_dom_sf"/>
</dbReference>
<dbReference type="SUPFAM" id="SSF55008">
    <property type="entry name" value="HMA, heavy metal-associated domain"/>
    <property type="match status" value="1"/>
</dbReference>
<dbReference type="EMBL" id="NXID01000012">
    <property type="protein sequence ID" value="RXK16248.1"/>
    <property type="molecule type" value="Genomic_DNA"/>
</dbReference>
<evidence type="ECO:0000259" key="2">
    <source>
        <dbReference type="PROSITE" id="PS50846"/>
    </source>
</evidence>
<comment type="caution">
    <text evidence="3">The sequence shown here is derived from an EMBL/GenBank/DDBJ whole genome shotgun (WGS) entry which is preliminary data.</text>
</comment>
<accession>A0AAX2AJP1</accession>
<keyword evidence="1" id="KW-0479">Metal-binding</keyword>
<dbReference type="FunFam" id="3.30.70.100:FF:000001">
    <property type="entry name" value="ATPase copper transporting beta"/>
    <property type="match status" value="1"/>
</dbReference>
<dbReference type="RefSeq" id="WP_114841557.1">
    <property type="nucleotide sequence ID" value="NZ_CP031219.1"/>
</dbReference>
<protein>
    <recommendedName>
        <fullName evidence="2">HMA domain-containing protein</fullName>
    </recommendedName>
</protein>
<dbReference type="GO" id="GO:0046872">
    <property type="term" value="F:metal ion binding"/>
    <property type="evidence" value="ECO:0007669"/>
    <property type="project" value="UniProtKB-KW"/>
</dbReference>
<dbReference type="Proteomes" id="UP000290092">
    <property type="component" value="Unassembled WGS sequence"/>
</dbReference>
<dbReference type="PRINTS" id="PR00946">
    <property type="entry name" value="HGSCAVENGER"/>
</dbReference>
<evidence type="ECO:0000256" key="1">
    <source>
        <dbReference type="ARBA" id="ARBA00022723"/>
    </source>
</evidence>
<name>A0AAX2AJP1_9BACT</name>
<dbReference type="Pfam" id="PF00403">
    <property type="entry name" value="HMA"/>
    <property type="match status" value="1"/>
</dbReference>
<organism evidence="3 4">
    <name type="scientific">Malaciobacter mytili LMG 24559</name>
    <dbReference type="NCBI Taxonomy" id="1032238"/>
    <lineage>
        <taxon>Bacteria</taxon>
        <taxon>Pseudomonadati</taxon>
        <taxon>Campylobacterota</taxon>
        <taxon>Epsilonproteobacteria</taxon>
        <taxon>Campylobacterales</taxon>
        <taxon>Arcobacteraceae</taxon>
        <taxon>Malaciobacter</taxon>
    </lineage>
</organism>
<dbReference type="InterPro" id="IPR006121">
    <property type="entry name" value="HMA_dom"/>
</dbReference>
<proteinExistence type="predicted"/>
<dbReference type="AlphaFoldDB" id="A0AAX2AJP1"/>